<proteinExistence type="predicted"/>
<accession>A0A386ZEF2</accession>
<reference evidence="1 2" key="1">
    <citation type="submission" date="2018-09" db="EMBL/GenBank/DDBJ databases">
        <title>Nocardia yunnanensis sp. nov., an actinomycete isolated from a soil sample.</title>
        <authorList>
            <person name="Zhang J."/>
        </authorList>
    </citation>
    <scope>NUCLEOTIDE SEQUENCE [LARGE SCALE GENOMIC DNA]</scope>
    <source>
        <strain evidence="1 2">CFHS0054</strain>
    </source>
</reference>
<keyword evidence="2" id="KW-1185">Reference proteome</keyword>
<evidence type="ECO:0000313" key="2">
    <source>
        <dbReference type="Proteomes" id="UP000267164"/>
    </source>
</evidence>
<organism evidence="1 2">
    <name type="scientific">Nocardia yunnanensis</name>
    <dbReference type="NCBI Taxonomy" id="2382165"/>
    <lineage>
        <taxon>Bacteria</taxon>
        <taxon>Bacillati</taxon>
        <taxon>Actinomycetota</taxon>
        <taxon>Actinomycetes</taxon>
        <taxon>Mycobacteriales</taxon>
        <taxon>Nocardiaceae</taxon>
        <taxon>Nocardia</taxon>
    </lineage>
</organism>
<gene>
    <name evidence="1" type="ORF">D7D52_20995</name>
</gene>
<name>A0A386ZEF2_9NOCA</name>
<dbReference type="OrthoDB" id="3540573at2"/>
<dbReference type="Proteomes" id="UP000267164">
    <property type="component" value="Chromosome"/>
</dbReference>
<dbReference type="RefSeq" id="WP_120738884.1">
    <property type="nucleotide sequence ID" value="NZ_CP032568.1"/>
</dbReference>
<evidence type="ECO:0000313" key="1">
    <source>
        <dbReference type="EMBL" id="AYF75906.1"/>
    </source>
</evidence>
<sequence>MTAVQLPRLAEVFPGLATEVTELLVDEDARLARTIQDLRFYGRCTCTPTCPVLLTAPVGSPSPGIIVLERDGETIALLNFDPEQRSVTGIEVLDGRDLSVPSA</sequence>
<protein>
    <submittedName>
        <fullName evidence="1">Uncharacterized protein</fullName>
    </submittedName>
</protein>
<dbReference type="AlphaFoldDB" id="A0A386ZEF2"/>
<dbReference type="EMBL" id="CP032568">
    <property type="protein sequence ID" value="AYF75906.1"/>
    <property type="molecule type" value="Genomic_DNA"/>
</dbReference>
<dbReference type="KEGG" id="nyu:D7D52_20995"/>